<dbReference type="OrthoDB" id="9776657at2"/>
<dbReference type="GO" id="GO:0004575">
    <property type="term" value="F:sucrose alpha-glucosidase activity"/>
    <property type="evidence" value="ECO:0007669"/>
    <property type="project" value="TreeGrafter"/>
</dbReference>
<organism evidence="8 9">
    <name type="scientific">Halopolyspora algeriensis</name>
    <dbReference type="NCBI Taxonomy" id="1500506"/>
    <lineage>
        <taxon>Bacteria</taxon>
        <taxon>Bacillati</taxon>
        <taxon>Actinomycetota</taxon>
        <taxon>Actinomycetes</taxon>
        <taxon>Actinomycetes incertae sedis</taxon>
        <taxon>Halopolyspora</taxon>
    </lineage>
</organism>
<dbReference type="InterPro" id="IPR013320">
    <property type="entry name" value="ConA-like_dom_sf"/>
</dbReference>
<dbReference type="EMBL" id="QPJC01000011">
    <property type="protein sequence ID" value="RCW40490.1"/>
    <property type="molecule type" value="Genomic_DNA"/>
</dbReference>
<evidence type="ECO:0000256" key="1">
    <source>
        <dbReference type="ARBA" id="ARBA00009902"/>
    </source>
</evidence>
<dbReference type="RefSeq" id="WP_114454182.1">
    <property type="nucleotide sequence ID" value="NZ_QPJC01000011.1"/>
</dbReference>
<dbReference type="Proteomes" id="UP000253495">
    <property type="component" value="Unassembled WGS sequence"/>
</dbReference>
<dbReference type="SUPFAM" id="SSF49899">
    <property type="entry name" value="Concanavalin A-like lectins/glucanases"/>
    <property type="match status" value="1"/>
</dbReference>
<protein>
    <submittedName>
        <fullName evidence="8">Levanase</fullName>
    </submittedName>
</protein>
<evidence type="ECO:0000256" key="4">
    <source>
        <dbReference type="RuleBase" id="RU362110"/>
    </source>
</evidence>
<proteinExistence type="inferred from homology"/>
<evidence type="ECO:0000259" key="6">
    <source>
        <dbReference type="Pfam" id="PF00251"/>
    </source>
</evidence>
<dbReference type="SUPFAM" id="SSF75005">
    <property type="entry name" value="Arabinanase/levansucrase/invertase"/>
    <property type="match status" value="1"/>
</dbReference>
<evidence type="ECO:0000256" key="2">
    <source>
        <dbReference type="ARBA" id="ARBA00022801"/>
    </source>
</evidence>
<dbReference type="InterPro" id="IPR001362">
    <property type="entry name" value="Glyco_hydro_32"/>
</dbReference>
<dbReference type="PANTHER" id="PTHR42800:SF1">
    <property type="entry name" value="EXOINULINASE INUD (AFU_ORTHOLOGUE AFUA_5G00480)"/>
    <property type="match status" value="1"/>
</dbReference>
<dbReference type="CDD" id="cd18622">
    <property type="entry name" value="GH32_Inu-like"/>
    <property type="match status" value="1"/>
</dbReference>
<feature type="domain" description="Glycosyl hydrolase family 32 C-terminal" evidence="7">
    <location>
        <begin position="402"/>
        <end position="532"/>
    </location>
</feature>
<evidence type="ECO:0000313" key="8">
    <source>
        <dbReference type="EMBL" id="RCW40490.1"/>
    </source>
</evidence>
<dbReference type="Gene3D" id="2.60.120.560">
    <property type="entry name" value="Exo-inulinase, domain 1"/>
    <property type="match status" value="1"/>
</dbReference>
<evidence type="ECO:0000256" key="5">
    <source>
        <dbReference type="SAM" id="MobiDB-lite"/>
    </source>
</evidence>
<dbReference type="AlphaFoldDB" id="A0A368VGS2"/>
<reference evidence="8 9" key="1">
    <citation type="submission" date="2018-07" db="EMBL/GenBank/DDBJ databases">
        <title>Genomic Encyclopedia of Type Strains, Phase III (KMG-III): the genomes of soil and plant-associated and newly described type strains.</title>
        <authorList>
            <person name="Whitman W."/>
        </authorList>
    </citation>
    <scope>NUCLEOTIDE SEQUENCE [LARGE SCALE GENOMIC DNA]</scope>
    <source>
        <strain evidence="8 9">CECT 8575</strain>
    </source>
</reference>
<evidence type="ECO:0000259" key="7">
    <source>
        <dbReference type="Pfam" id="PF08244"/>
    </source>
</evidence>
<dbReference type="Pfam" id="PF00251">
    <property type="entry name" value="Glyco_hydro_32N"/>
    <property type="match status" value="1"/>
</dbReference>
<comment type="similarity">
    <text evidence="1 4">Belongs to the glycosyl hydrolase 32 family.</text>
</comment>
<dbReference type="InterPro" id="IPR023296">
    <property type="entry name" value="Glyco_hydro_beta-prop_sf"/>
</dbReference>
<dbReference type="InterPro" id="IPR018053">
    <property type="entry name" value="Glyco_hydro_32_AS"/>
</dbReference>
<sequence length="536" mass="58253">MQHSREPEPAEYHPRPHGGPAPVGRRSFLAGTGALFGLGWGLRPGPAVSRASAAASATPQWRPSVHFTPHQNWMNDPNGLVYHEGEYHLFFQHNPKGIEHANLSWGHAVSTDLVEWRELAVALEPDELGEIYSGSAVVDHDDTSGFFGGGSGIVAFYTSAGEAQQQSIAYSRDNGRTWTKHAGNPVIANPGIEDFRDPKVIRHAASGTWVLMLAAGDHIRFYSSTDLVNWRHVSNFGAERGAHGGVWECPDLFELPVDGDSDRTRWVLIVSINPGGPAGGSGTQYFPGDFDGTTFTADNAADEVLWVDRGADFYAVQSWSNIPDADGRRLWVGWMSNWNYAKKVPTHPWRGAMTTPRQVGLTATGSGVRLAQHPVDELDGVRTRPRRWSGVVSGRGSAPEYFGTALDIVAEFLLDPAAPEQAATFGFDVFAGDRQRTRIGYDAVSGELFVDRVRSGSTPVSADFPARHTASLGPDGNAVRMRVLLDRCCVEVFGGSGHTVLSDLVFPDAEGDRVRPFAVGGRVRLESLEVYDLDGR</sequence>
<name>A0A368VGS2_9ACTN</name>
<evidence type="ECO:0000313" key="9">
    <source>
        <dbReference type="Proteomes" id="UP000253495"/>
    </source>
</evidence>
<dbReference type="Gene3D" id="2.115.10.20">
    <property type="entry name" value="Glycosyl hydrolase domain, family 43"/>
    <property type="match status" value="1"/>
</dbReference>
<dbReference type="InterPro" id="IPR006311">
    <property type="entry name" value="TAT_signal"/>
</dbReference>
<dbReference type="GO" id="GO:0005987">
    <property type="term" value="P:sucrose catabolic process"/>
    <property type="evidence" value="ECO:0007669"/>
    <property type="project" value="TreeGrafter"/>
</dbReference>
<keyword evidence="3 4" id="KW-0326">Glycosidase</keyword>
<feature type="domain" description="Glycosyl hydrolase family 32 N-terminal" evidence="6">
    <location>
        <begin position="66"/>
        <end position="374"/>
    </location>
</feature>
<dbReference type="PROSITE" id="PS51318">
    <property type="entry name" value="TAT"/>
    <property type="match status" value="1"/>
</dbReference>
<feature type="region of interest" description="Disordered" evidence="5">
    <location>
        <begin position="1"/>
        <end position="24"/>
    </location>
</feature>
<feature type="compositionally biased region" description="Basic and acidic residues" evidence="5">
    <location>
        <begin position="1"/>
        <end position="14"/>
    </location>
</feature>
<gene>
    <name evidence="8" type="ORF">DFQ14_111139</name>
</gene>
<keyword evidence="2 4" id="KW-0378">Hydrolase</keyword>
<dbReference type="InterPro" id="IPR013148">
    <property type="entry name" value="Glyco_hydro_32_N"/>
</dbReference>
<keyword evidence="9" id="KW-1185">Reference proteome</keyword>
<dbReference type="Pfam" id="PF08244">
    <property type="entry name" value="Glyco_hydro_32C"/>
    <property type="match status" value="1"/>
</dbReference>
<evidence type="ECO:0000256" key="3">
    <source>
        <dbReference type="ARBA" id="ARBA00023295"/>
    </source>
</evidence>
<comment type="caution">
    <text evidence="8">The sequence shown here is derived from an EMBL/GenBank/DDBJ whole genome shotgun (WGS) entry which is preliminary data.</text>
</comment>
<dbReference type="SMART" id="SM00640">
    <property type="entry name" value="Glyco_32"/>
    <property type="match status" value="1"/>
</dbReference>
<dbReference type="GO" id="GO:0005737">
    <property type="term" value="C:cytoplasm"/>
    <property type="evidence" value="ECO:0007669"/>
    <property type="project" value="TreeGrafter"/>
</dbReference>
<accession>A0A368VGS2</accession>
<dbReference type="PANTHER" id="PTHR42800">
    <property type="entry name" value="EXOINULINASE INUD (AFU_ORTHOLOGUE AFUA_5G00480)"/>
    <property type="match status" value="1"/>
</dbReference>
<dbReference type="InterPro" id="IPR013189">
    <property type="entry name" value="Glyco_hydro_32_C"/>
</dbReference>
<dbReference type="PROSITE" id="PS00609">
    <property type="entry name" value="GLYCOSYL_HYDROL_F32"/>
    <property type="match status" value="1"/>
</dbReference>